<dbReference type="SMART" id="SM00028">
    <property type="entry name" value="TPR"/>
    <property type="match status" value="5"/>
</dbReference>
<reference evidence="8" key="1">
    <citation type="submission" date="2016-10" db="EMBL/GenBank/DDBJ databases">
        <authorList>
            <person name="Varghese N."/>
            <person name="Submissions S."/>
        </authorList>
    </citation>
    <scope>NUCLEOTIDE SEQUENCE [LARGE SCALE GENOMIC DNA]</scope>
    <source>
        <strain evidence="8">ATCC 25963</strain>
    </source>
</reference>
<evidence type="ECO:0000256" key="4">
    <source>
        <dbReference type="ARBA" id="ARBA00022840"/>
    </source>
</evidence>
<dbReference type="Proteomes" id="UP000199400">
    <property type="component" value="Unassembled WGS sequence"/>
</dbReference>
<dbReference type="OrthoDB" id="9801841at2"/>
<dbReference type="PROSITE" id="PS50011">
    <property type="entry name" value="PROTEIN_KINASE_DOM"/>
    <property type="match status" value="1"/>
</dbReference>
<sequence>MGIGMPVPSACIDEQRAQAFVGATLAEPARLEVEDHVDECASCRQLLAAMIRVHSTPSHDAGCLVGGRIGRYQVRAVIGRGAMGEVFRGEDLELARPVALKRLHSQVAGTAGSRGHLIREARAAAQLQHPNVVAVHEIVDVGAETFLVMEWIEGATLRAWLRQRTRGWQEIVQVVLAAGRGLAAAHAAGLLHRDFKPENILIDKEGRPRVADFGLARPIGAPTSTGLLPQAHALTAATGALSGTPAYLAPELTGMLPPPAGGIAAPVGRAHDARTDQYAFAVTLYEALHDSHPFAGTTPEGMWSEMAGGRIRRGSRRIPAWLDRAVRRGLAVDPARRWPDLTTMLDGLDRGIRRTRRRLTLMVAAAIGAVIVMGLLAPLAQPEEPCGDHLVDSVWNAEAQAALARRFEAVAPERSAATIASITSLVAHWTDAWRLQRRSACLAGPARAARVSCLDRQLGELRAQLAVWEKADASVVDHATAAVVALPSPAECVDARATTSPASASLLASTARVDALQRSGRWEEAMVHAPEVLAQAERTTELGPRAQAMLAVARVELDAHARTAAREHAIAAARAASNAREDDLLAAALLVEAAALIDDHRAADALGVCDAVEAFAARGLPRSERIEIVRADALFQLGRTDEAIAHYRRGIAQLEVAAARDPARRLGLASAIGALGSALGKVDRIAEGAAELRRALEIEEAAFGPQHPEVGRTLHDLAVLERRNGEIEDAERHFERARAIFAAVDGEATLEVATTDSALADLAWMRGDLDRAQRLAERALEALARTGLDEPVLRSQLESQLGAVQQARDRCSAAIPHYERALALSLRAAEPPDQQALAYVNLAACLSEVGRDAEARTAAEQALAAWTRANAEPPERAAAWTILAGIEARGGDRPRAVALARQAMAALADLEGEPYVAMRAVLHDQLEGWSR</sequence>
<evidence type="ECO:0000259" key="6">
    <source>
        <dbReference type="PROSITE" id="PS50011"/>
    </source>
</evidence>
<dbReference type="SUPFAM" id="SSF48452">
    <property type="entry name" value="TPR-like"/>
    <property type="match status" value="2"/>
</dbReference>
<dbReference type="PANTHER" id="PTHR43289:SF6">
    <property type="entry name" value="SERINE_THREONINE-PROTEIN KINASE NEKL-3"/>
    <property type="match status" value="1"/>
</dbReference>
<evidence type="ECO:0000313" key="8">
    <source>
        <dbReference type="Proteomes" id="UP000199400"/>
    </source>
</evidence>
<dbReference type="Pfam" id="PF00069">
    <property type="entry name" value="Pkinase"/>
    <property type="match status" value="1"/>
</dbReference>
<dbReference type="PROSITE" id="PS00108">
    <property type="entry name" value="PROTEIN_KINASE_ST"/>
    <property type="match status" value="1"/>
</dbReference>
<dbReference type="AlphaFoldDB" id="A0A1I2CTP3"/>
<dbReference type="EMBL" id="FOMX01000018">
    <property type="protein sequence ID" value="SFE71542.1"/>
    <property type="molecule type" value="Genomic_DNA"/>
</dbReference>
<protein>
    <submittedName>
        <fullName evidence="7">Tetratricopeptide repeat-containing protein</fullName>
    </submittedName>
</protein>
<feature type="binding site" evidence="5">
    <location>
        <position position="101"/>
    </location>
    <ligand>
        <name>ATP</name>
        <dbReference type="ChEBI" id="CHEBI:30616"/>
    </ligand>
</feature>
<dbReference type="InterPro" id="IPR017441">
    <property type="entry name" value="Protein_kinase_ATP_BS"/>
</dbReference>
<name>A0A1I2CTP3_9BACT</name>
<keyword evidence="2 5" id="KW-0547">Nucleotide-binding</keyword>
<dbReference type="Gene3D" id="3.30.200.20">
    <property type="entry name" value="Phosphorylase Kinase, domain 1"/>
    <property type="match status" value="1"/>
</dbReference>
<dbReference type="InterPro" id="IPR000719">
    <property type="entry name" value="Prot_kinase_dom"/>
</dbReference>
<evidence type="ECO:0000256" key="1">
    <source>
        <dbReference type="ARBA" id="ARBA00022679"/>
    </source>
</evidence>
<feature type="domain" description="Protein kinase" evidence="6">
    <location>
        <begin position="72"/>
        <end position="352"/>
    </location>
</feature>
<gene>
    <name evidence="7" type="ORF">SAMN02745121_05244</name>
</gene>
<evidence type="ECO:0000256" key="3">
    <source>
        <dbReference type="ARBA" id="ARBA00022777"/>
    </source>
</evidence>
<keyword evidence="1" id="KW-0808">Transferase</keyword>
<dbReference type="InterPro" id="IPR019734">
    <property type="entry name" value="TPR_rpt"/>
</dbReference>
<evidence type="ECO:0000256" key="5">
    <source>
        <dbReference type="PROSITE-ProRule" id="PRU10141"/>
    </source>
</evidence>
<dbReference type="InterPro" id="IPR008271">
    <property type="entry name" value="Ser/Thr_kinase_AS"/>
</dbReference>
<dbReference type="InterPro" id="IPR011009">
    <property type="entry name" value="Kinase-like_dom_sf"/>
</dbReference>
<dbReference type="PROSITE" id="PS00107">
    <property type="entry name" value="PROTEIN_KINASE_ATP"/>
    <property type="match status" value="1"/>
</dbReference>
<keyword evidence="8" id="KW-1185">Reference proteome</keyword>
<dbReference type="GO" id="GO:0005524">
    <property type="term" value="F:ATP binding"/>
    <property type="evidence" value="ECO:0007669"/>
    <property type="project" value="UniProtKB-UniRule"/>
</dbReference>
<dbReference type="STRING" id="54.SAMN02745121_05244"/>
<dbReference type="Gene3D" id="1.10.510.10">
    <property type="entry name" value="Transferase(Phosphotransferase) domain 1"/>
    <property type="match status" value="1"/>
</dbReference>
<evidence type="ECO:0000256" key="2">
    <source>
        <dbReference type="ARBA" id="ARBA00022741"/>
    </source>
</evidence>
<proteinExistence type="predicted"/>
<dbReference type="GO" id="GO:0004674">
    <property type="term" value="F:protein serine/threonine kinase activity"/>
    <property type="evidence" value="ECO:0007669"/>
    <property type="project" value="TreeGrafter"/>
</dbReference>
<accession>A0A1I2CTP3</accession>
<dbReference type="CDD" id="cd14014">
    <property type="entry name" value="STKc_PknB_like"/>
    <property type="match status" value="1"/>
</dbReference>
<keyword evidence="3" id="KW-0418">Kinase</keyword>
<evidence type="ECO:0000313" key="7">
    <source>
        <dbReference type="EMBL" id="SFE71542.1"/>
    </source>
</evidence>
<dbReference type="Gene3D" id="1.25.40.10">
    <property type="entry name" value="Tetratricopeptide repeat domain"/>
    <property type="match status" value="2"/>
</dbReference>
<keyword evidence="4 5" id="KW-0067">ATP-binding</keyword>
<organism evidence="7 8">
    <name type="scientific">Nannocystis exedens</name>
    <dbReference type="NCBI Taxonomy" id="54"/>
    <lineage>
        <taxon>Bacteria</taxon>
        <taxon>Pseudomonadati</taxon>
        <taxon>Myxococcota</taxon>
        <taxon>Polyangia</taxon>
        <taxon>Nannocystales</taxon>
        <taxon>Nannocystaceae</taxon>
        <taxon>Nannocystis</taxon>
    </lineage>
</organism>
<dbReference type="PANTHER" id="PTHR43289">
    <property type="entry name" value="MITOGEN-ACTIVATED PROTEIN KINASE KINASE KINASE 20-RELATED"/>
    <property type="match status" value="1"/>
</dbReference>
<dbReference type="Pfam" id="PF13424">
    <property type="entry name" value="TPR_12"/>
    <property type="match status" value="2"/>
</dbReference>
<dbReference type="SUPFAM" id="SSF56112">
    <property type="entry name" value="Protein kinase-like (PK-like)"/>
    <property type="match status" value="1"/>
</dbReference>
<dbReference type="InterPro" id="IPR011990">
    <property type="entry name" value="TPR-like_helical_dom_sf"/>
</dbReference>